<organism evidence="8">
    <name type="scientific">Hadrurus spadix</name>
    <dbReference type="NCBI Taxonomy" id="141984"/>
    <lineage>
        <taxon>Eukaryota</taxon>
        <taxon>Metazoa</taxon>
        <taxon>Ecdysozoa</taxon>
        <taxon>Arthropoda</taxon>
        <taxon>Chelicerata</taxon>
        <taxon>Arachnida</taxon>
        <taxon>Scorpiones</taxon>
        <taxon>Iurida</taxon>
        <taxon>Iuroidea</taxon>
        <taxon>Hadrurus</taxon>
    </lineage>
</organism>
<sequence length="178" mass="19787">MGTFLSTFLLTKSDPNIDIPDSELGLTKKEKGGIKQTWQVLKKDLKGTGVEVFVRFFTVYPDYQKLFRAFADVPLSELKQNKKLIAHATSVIYSLSSLVESLDDVENLKELTIKISESHLPRGVSKQQFAELGKVIVEFFEEKLGKLLTPAAKTGWEKLLGVVASIAGEVAEEKQGKK</sequence>
<evidence type="ECO:0000256" key="3">
    <source>
        <dbReference type="ARBA" id="ARBA00022621"/>
    </source>
</evidence>
<name>A0A1W7RAG5_9SCOR</name>
<dbReference type="InterPro" id="IPR000971">
    <property type="entry name" value="Globin"/>
</dbReference>
<dbReference type="Gene3D" id="1.10.490.10">
    <property type="entry name" value="Globins"/>
    <property type="match status" value="1"/>
</dbReference>
<dbReference type="SUPFAM" id="SSF46458">
    <property type="entry name" value="Globin-like"/>
    <property type="match status" value="1"/>
</dbReference>
<dbReference type="InterPro" id="IPR002336">
    <property type="entry name" value="Erythrocruorin"/>
</dbReference>
<keyword evidence="4" id="KW-0479">Metal-binding</keyword>
<evidence type="ECO:0000256" key="2">
    <source>
        <dbReference type="ARBA" id="ARBA00022617"/>
    </source>
</evidence>
<dbReference type="InterPro" id="IPR012292">
    <property type="entry name" value="Globin/Proto"/>
</dbReference>
<accession>A0A1W7RAG5</accession>
<evidence type="ECO:0000313" key="8">
    <source>
        <dbReference type="EMBL" id="JAV48139.1"/>
    </source>
</evidence>
<dbReference type="AlphaFoldDB" id="A0A1W7RAG5"/>
<dbReference type="PROSITE" id="PS01033">
    <property type="entry name" value="GLOBIN"/>
    <property type="match status" value="1"/>
</dbReference>
<dbReference type="InterPro" id="IPR009050">
    <property type="entry name" value="Globin-like_sf"/>
</dbReference>
<reference evidence="8" key="1">
    <citation type="submission" date="2016-11" db="EMBL/GenBank/DDBJ databases">
        <title>Venom-gland transcriptomics and venom proteomics of the black-back scorpion (Hadrurus spadix) reveal detectability challenges and an unexplored realm of animal toxin diversity.</title>
        <authorList>
            <person name="Rokyta D.R."/>
            <person name="Ward M.J."/>
        </authorList>
    </citation>
    <scope>NUCLEOTIDE SEQUENCE</scope>
    <source>
        <tissue evidence="8">Venom gland</tissue>
    </source>
</reference>
<dbReference type="GO" id="GO:0005833">
    <property type="term" value="C:hemoglobin complex"/>
    <property type="evidence" value="ECO:0007669"/>
    <property type="project" value="InterPro"/>
</dbReference>
<dbReference type="EMBL" id="GFAH01000250">
    <property type="protein sequence ID" value="JAV48139.1"/>
    <property type="molecule type" value="Transcribed_RNA"/>
</dbReference>
<feature type="domain" description="Globin" evidence="7">
    <location>
        <begin position="25"/>
        <end position="172"/>
    </location>
</feature>
<dbReference type="InterPro" id="IPR044399">
    <property type="entry name" value="Mb-like_M"/>
</dbReference>
<evidence type="ECO:0000256" key="4">
    <source>
        <dbReference type="ARBA" id="ARBA00022723"/>
    </source>
</evidence>
<dbReference type="CDD" id="cd01040">
    <property type="entry name" value="Mb-like"/>
    <property type="match status" value="1"/>
</dbReference>
<comment type="similarity">
    <text evidence="6">Belongs to the globin family.</text>
</comment>
<dbReference type="PRINTS" id="PR00611">
    <property type="entry name" value="ERYTHCRUORIN"/>
</dbReference>
<dbReference type="GO" id="GO:0020037">
    <property type="term" value="F:heme binding"/>
    <property type="evidence" value="ECO:0007669"/>
    <property type="project" value="InterPro"/>
</dbReference>
<dbReference type="GO" id="GO:0046872">
    <property type="term" value="F:metal ion binding"/>
    <property type="evidence" value="ECO:0007669"/>
    <property type="project" value="UniProtKB-KW"/>
</dbReference>
<keyword evidence="1 6" id="KW-0813">Transport</keyword>
<keyword evidence="5" id="KW-0408">Iron</keyword>
<dbReference type="GO" id="GO:0005576">
    <property type="term" value="C:extracellular region"/>
    <property type="evidence" value="ECO:0007669"/>
    <property type="project" value="InterPro"/>
</dbReference>
<keyword evidence="2 6" id="KW-0349">Heme</keyword>
<dbReference type="GO" id="GO:0005344">
    <property type="term" value="F:oxygen carrier activity"/>
    <property type="evidence" value="ECO:0007669"/>
    <property type="project" value="UniProtKB-KW"/>
</dbReference>
<dbReference type="Pfam" id="PF00042">
    <property type="entry name" value="Globin"/>
    <property type="match status" value="1"/>
</dbReference>
<dbReference type="GO" id="GO:0019825">
    <property type="term" value="F:oxygen binding"/>
    <property type="evidence" value="ECO:0007669"/>
    <property type="project" value="InterPro"/>
</dbReference>
<evidence type="ECO:0000256" key="5">
    <source>
        <dbReference type="ARBA" id="ARBA00023004"/>
    </source>
</evidence>
<dbReference type="PANTHER" id="PTHR47217:SF1">
    <property type="entry name" value="GLOBIN-LIKE PROTEIN"/>
    <property type="match status" value="1"/>
</dbReference>
<evidence type="ECO:0000256" key="6">
    <source>
        <dbReference type="RuleBase" id="RU000356"/>
    </source>
</evidence>
<evidence type="ECO:0000259" key="7">
    <source>
        <dbReference type="PROSITE" id="PS01033"/>
    </source>
</evidence>
<dbReference type="PANTHER" id="PTHR47217">
    <property type="entry name" value="GLOBIN-LIKE PROTEIN"/>
    <property type="match status" value="1"/>
</dbReference>
<protein>
    <submittedName>
        <fullName evidence="8">Globin</fullName>
    </submittedName>
</protein>
<evidence type="ECO:0000256" key="1">
    <source>
        <dbReference type="ARBA" id="ARBA00022448"/>
    </source>
</evidence>
<proteinExistence type="inferred from homology"/>
<keyword evidence="3 6" id="KW-0561">Oxygen transport</keyword>